<comment type="caution">
    <text evidence="2">The sequence shown here is derived from an EMBL/GenBank/DDBJ whole genome shotgun (WGS) entry which is preliminary data.</text>
</comment>
<reference evidence="2" key="1">
    <citation type="submission" date="2019-12" db="EMBL/GenBank/DDBJ databases">
        <title>High-Quality draft genome sequences of three cyanobacteria isolated from the limestone walls of the Old Cathedral of Coimbra.</title>
        <authorList>
            <person name="Tiago I."/>
            <person name="Soares F."/>
            <person name="Portugal A."/>
        </authorList>
    </citation>
    <scope>NUCLEOTIDE SEQUENCE [LARGE SCALE GENOMIC DNA]</scope>
    <source>
        <strain evidence="2">C</strain>
    </source>
</reference>
<sequence>MLITAETLLSDSALAFVAPALNPQWIAPRLEQVLGQSLVLENVRVLRHKVGRRCLIAYDLRLTDGATPVTLLGKVRSRRLDYQSYHIQQQLWHQGFDPQSPDGVSVPEPVGMIPEMHLWLQRWVPGTSATSLLPQCPALAPRIAAAICKLHHCGIPTPKHHTAATEVQILQERVPRILQHFPEWQARLAVILNACVHLANSLPQAPTASIHRDFYPDQVLISGDRIYLLDLDLYCQGDAALDIGNFVAHLSEQSLRTRSHPDAFAAQESALITAFCEHSGDINPAAIPIYKTLTLVRHIYISTQIPSRRHTTAQLLNLCEARLCQSA</sequence>
<dbReference type="InterPro" id="IPR011009">
    <property type="entry name" value="Kinase-like_dom_sf"/>
</dbReference>
<gene>
    <name evidence="2" type="ORF">GS597_06950</name>
</gene>
<feature type="domain" description="Aminoglycoside phosphotransferase" evidence="1">
    <location>
        <begin position="101"/>
        <end position="252"/>
    </location>
</feature>
<evidence type="ECO:0000313" key="3">
    <source>
        <dbReference type="Proteomes" id="UP000607397"/>
    </source>
</evidence>
<dbReference type="InterPro" id="IPR002575">
    <property type="entry name" value="Aminoglycoside_PTrfase"/>
</dbReference>
<protein>
    <submittedName>
        <fullName evidence="2">Phosphotransferase</fullName>
    </submittedName>
</protein>
<dbReference type="Proteomes" id="UP000607397">
    <property type="component" value="Unassembled WGS sequence"/>
</dbReference>
<dbReference type="Gene3D" id="3.90.1200.10">
    <property type="match status" value="1"/>
</dbReference>
<keyword evidence="3" id="KW-1185">Reference proteome</keyword>
<evidence type="ECO:0000259" key="1">
    <source>
        <dbReference type="Pfam" id="PF01636"/>
    </source>
</evidence>
<dbReference type="Pfam" id="PF01636">
    <property type="entry name" value="APH"/>
    <property type="match status" value="1"/>
</dbReference>
<accession>A0A8K1ZYN1</accession>
<dbReference type="AlphaFoldDB" id="A0A8K1ZYN1"/>
<dbReference type="SUPFAM" id="SSF56112">
    <property type="entry name" value="Protein kinase-like (PK-like)"/>
    <property type="match status" value="1"/>
</dbReference>
<organism evidence="2 3">
    <name type="scientific">Petrachloros mirabilis ULC683</name>
    <dbReference type="NCBI Taxonomy" id="2781853"/>
    <lineage>
        <taxon>Bacteria</taxon>
        <taxon>Bacillati</taxon>
        <taxon>Cyanobacteriota</taxon>
        <taxon>Cyanophyceae</taxon>
        <taxon>Synechococcales</taxon>
        <taxon>Petrachlorosaceae</taxon>
        <taxon>Petrachloros</taxon>
        <taxon>Petrachloros mirabilis</taxon>
    </lineage>
</organism>
<dbReference type="EMBL" id="WVIC01000011">
    <property type="protein sequence ID" value="NCJ06257.1"/>
    <property type="molecule type" value="Genomic_DNA"/>
</dbReference>
<proteinExistence type="predicted"/>
<name>A0A8K1ZYN1_9CYAN</name>
<evidence type="ECO:0000313" key="2">
    <source>
        <dbReference type="EMBL" id="NCJ06257.1"/>
    </source>
</evidence>